<accession>A0A2V1D6P9</accession>
<reference evidence="2 3" key="1">
    <citation type="journal article" date="2018" name="Sci. Rep.">
        <title>Comparative genomics provides insights into the lifestyle and reveals functional heterogeneity of dark septate endophytic fungi.</title>
        <authorList>
            <person name="Knapp D.G."/>
            <person name="Nemeth J.B."/>
            <person name="Barry K."/>
            <person name="Hainaut M."/>
            <person name="Henrissat B."/>
            <person name="Johnson J."/>
            <person name="Kuo A."/>
            <person name="Lim J.H.P."/>
            <person name="Lipzen A."/>
            <person name="Nolan M."/>
            <person name="Ohm R.A."/>
            <person name="Tamas L."/>
            <person name="Grigoriev I.V."/>
            <person name="Spatafora J.W."/>
            <person name="Nagy L.G."/>
            <person name="Kovacs G.M."/>
        </authorList>
    </citation>
    <scope>NUCLEOTIDE SEQUENCE [LARGE SCALE GENOMIC DNA]</scope>
    <source>
        <strain evidence="2 3">DSE2036</strain>
    </source>
</reference>
<evidence type="ECO:0000313" key="3">
    <source>
        <dbReference type="Proteomes" id="UP000244855"/>
    </source>
</evidence>
<dbReference type="Proteomes" id="UP000244855">
    <property type="component" value="Unassembled WGS sequence"/>
</dbReference>
<feature type="region of interest" description="Disordered" evidence="1">
    <location>
        <begin position="192"/>
        <end position="218"/>
    </location>
</feature>
<dbReference type="OrthoDB" id="1470711at2759"/>
<evidence type="ECO:0000313" key="2">
    <source>
        <dbReference type="EMBL" id="PVH93807.1"/>
    </source>
</evidence>
<organism evidence="2 3">
    <name type="scientific">Periconia macrospinosa</name>
    <dbReference type="NCBI Taxonomy" id="97972"/>
    <lineage>
        <taxon>Eukaryota</taxon>
        <taxon>Fungi</taxon>
        <taxon>Dikarya</taxon>
        <taxon>Ascomycota</taxon>
        <taxon>Pezizomycotina</taxon>
        <taxon>Dothideomycetes</taxon>
        <taxon>Pleosporomycetidae</taxon>
        <taxon>Pleosporales</taxon>
        <taxon>Massarineae</taxon>
        <taxon>Periconiaceae</taxon>
        <taxon>Periconia</taxon>
    </lineage>
</organism>
<dbReference type="STRING" id="97972.A0A2V1D6P9"/>
<evidence type="ECO:0000256" key="1">
    <source>
        <dbReference type="SAM" id="MobiDB-lite"/>
    </source>
</evidence>
<protein>
    <submittedName>
        <fullName evidence="2">Uncharacterized protein</fullName>
    </submittedName>
</protein>
<dbReference type="Gene3D" id="3.40.50.300">
    <property type="entry name" value="P-loop containing nucleotide triphosphate hydrolases"/>
    <property type="match status" value="1"/>
</dbReference>
<gene>
    <name evidence="2" type="ORF">DM02DRAFT_732890</name>
</gene>
<dbReference type="AlphaFoldDB" id="A0A2V1D6P9"/>
<feature type="compositionally biased region" description="Polar residues" evidence="1">
    <location>
        <begin position="192"/>
        <end position="201"/>
    </location>
</feature>
<name>A0A2V1D6P9_9PLEO</name>
<dbReference type="EMBL" id="KZ805566">
    <property type="protein sequence ID" value="PVH93807.1"/>
    <property type="molecule type" value="Genomic_DNA"/>
</dbReference>
<keyword evidence="3" id="KW-1185">Reference proteome</keyword>
<dbReference type="InterPro" id="IPR027417">
    <property type="entry name" value="P-loop_NTPase"/>
</dbReference>
<sequence length="218" mass="24437">MYRTFNDKPKQRLPYIPDRVYKTVTSTSAKRRKELVPSVGQQADVQTCRTHKVIVSTCPGTGKTATAEAIVAAYPNELNTILLYNKDVQIDTLEKYSNADSYTFHAMAGQLFGTVVPNDTVLRALREKGDTPVWTGKLYQRIILDELTMHIQHCAAWINAKAGMVGPRTHERQRPRRAAGTIFTDKLTYTHYQSPKRNNPNAQPPPTLGPCFKAHAAP</sequence>
<proteinExistence type="predicted"/>